<dbReference type="Pfam" id="PF00248">
    <property type="entry name" value="Aldo_ket_red"/>
    <property type="match status" value="1"/>
</dbReference>
<feature type="domain" description="4Fe-4S ferredoxin-type" evidence="4">
    <location>
        <begin position="259"/>
        <end position="287"/>
    </location>
</feature>
<dbReference type="Gene3D" id="3.30.70.20">
    <property type="match status" value="1"/>
</dbReference>
<evidence type="ECO:0000256" key="1">
    <source>
        <dbReference type="ARBA" id="ARBA00022723"/>
    </source>
</evidence>
<keyword evidence="2" id="KW-0408">Iron</keyword>
<reference evidence="6" key="1">
    <citation type="submission" date="2018-02" db="EMBL/GenBank/DDBJ databases">
        <title>Genome sequence of Desulfocucumis palustris strain NAW-5.</title>
        <authorList>
            <person name="Watanabe M."/>
            <person name="Kojima H."/>
            <person name="Fukui M."/>
        </authorList>
    </citation>
    <scope>NUCLEOTIDE SEQUENCE [LARGE SCALE GENOMIC DNA]</scope>
    <source>
        <strain evidence="6">NAW-5</strain>
    </source>
</reference>
<dbReference type="InterPro" id="IPR017900">
    <property type="entry name" value="4Fe4S_Fe_S_CS"/>
</dbReference>
<evidence type="ECO:0000256" key="3">
    <source>
        <dbReference type="ARBA" id="ARBA00023014"/>
    </source>
</evidence>
<dbReference type="PANTHER" id="PTHR43312:SF1">
    <property type="entry name" value="NADP-DEPENDENT OXIDOREDUCTASE DOMAIN-CONTAINING PROTEIN"/>
    <property type="match status" value="1"/>
</dbReference>
<dbReference type="PROSITE" id="PS51379">
    <property type="entry name" value="4FE4S_FER_2"/>
    <property type="match status" value="2"/>
</dbReference>
<dbReference type="PROSITE" id="PS00198">
    <property type="entry name" value="4FE4S_FER_1"/>
    <property type="match status" value="1"/>
</dbReference>
<dbReference type="InterPro" id="IPR020471">
    <property type="entry name" value="AKR"/>
</dbReference>
<comment type="caution">
    <text evidence="5">The sequence shown here is derived from an EMBL/GenBank/DDBJ whole genome shotgun (WGS) entry which is preliminary data.</text>
</comment>
<dbReference type="Pfam" id="PF13237">
    <property type="entry name" value="Fer4_10"/>
    <property type="match status" value="1"/>
</dbReference>
<dbReference type="InterPro" id="IPR036812">
    <property type="entry name" value="NAD(P)_OxRdtase_dom_sf"/>
</dbReference>
<keyword evidence="6" id="KW-1185">Reference proteome</keyword>
<dbReference type="GO" id="GO:0046872">
    <property type="term" value="F:metal ion binding"/>
    <property type="evidence" value="ECO:0007669"/>
    <property type="project" value="UniProtKB-KW"/>
</dbReference>
<evidence type="ECO:0000259" key="4">
    <source>
        <dbReference type="PROSITE" id="PS51379"/>
    </source>
</evidence>
<dbReference type="GO" id="GO:0051536">
    <property type="term" value="F:iron-sulfur cluster binding"/>
    <property type="evidence" value="ECO:0007669"/>
    <property type="project" value="UniProtKB-KW"/>
</dbReference>
<sequence>MQYNYLGKTGIKVSRLCFGALTIGPLQSNLPVKEGAGIIRRALDAGVNFIDTAELYQTYPHIREAIRGRSGETVITTKCYAYTREGMEKSLSTALKALGRDYIDIFLLHEQESELTIRGHWEAVERLLEAKEKGVVRALGISTHSVRGVRAAAAVPEFDVIHPLVNITGIGIQDGTVEDMAAAIAEAGRAGKGIYGMKALGGGNLISDTRQAFDFVLSLPGLAAVAVGMRTAAEVDYNVAVFNGLTPDSRVQRLVNVQSRRLHIEDWCRGCGQCVERCGSGALFLDGDRARVNPELCRLCGYCGSVCPEFCIKII</sequence>
<dbReference type="InterPro" id="IPR023210">
    <property type="entry name" value="NADP_OxRdtase_dom"/>
</dbReference>
<evidence type="ECO:0000313" key="5">
    <source>
        <dbReference type="EMBL" id="GBF34248.1"/>
    </source>
</evidence>
<accession>A0A2L2XDD3</accession>
<protein>
    <submittedName>
        <fullName evidence="5">Ferredoxin</fullName>
    </submittedName>
</protein>
<dbReference type="SUPFAM" id="SSF51430">
    <property type="entry name" value="NAD(P)-linked oxidoreductase"/>
    <property type="match status" value="1"/>
</dbReference>
<dbReference type="Proteomes" id="UP000239549">
    <property type="component" value="Unassembled WGS sequence"/>
</dbReference>
<feature type="domain" description="4Fe-4S ferredoxin-type" evidence="4">
    <location>
        <begin position="288"/>
        <end position="315"/>
    </location>
</feature>
<dbReference type="RefSeq" id="WP_104372531.1">
    <property type="nucleotide sequence ID" value="NZ_BFAV01000130.1"/>
</dbReference>
<dbReference type="OrthoDB" id="9804790at2"/>
<proteinExistence type="predicted"/>
<evidence type="ECO:0000313" key="6">
    <source>
        <dbReference type="Proteomes" id="UP000239549"/>
    </source>
</evidence>
<dbReference type="Gene3D" id="3.20.20.100">
    <property type="entry name" value="NADP-dependent oxidoreductase domain"/>
    <property type="match status" value="1"/>
</dbReference>
<dbReference type="InterPro" id="IPR053135">
    <property type="entry name" value="AKR2_Oxidoreductase"/>
</dbReference>
<dbReference type="CDD" id="cd19100">
    <property type="entry name" value="AKR_unchar"/>
    <property type="match status" value="1"/>
</dbReference>
<name>A0A2L2XDD3_9FIRM</name>
<organism evidence="5 6">
    <name type="scientific">Desulfocucumis palustris</name>
    <dbReference type="NCBI Taxonomy" id="1898651"/>
    <lineage>
        <taxon>Bacteria</taxon>
        <taxon>Bacillati</taxon>
        <taxon>Bacillota</taxon>
        <taxon>Clostridia</taxon>
        <taxon>Eubacteriales</taxon>
        <taxon>Desulfocucumaceae</taxon>
        <taxon>Desulfocucumis</taxon>
    </lineage>
</organism>
<gene>
    <name evidence="5" type="ORF">DCCM_3360</name>
</gene>
<dbReference type="GO" id="GO:0016491">
    <property type="term" value="F:oxidoreductase activity"/>
    <property type="evidence" value="ECO:0007669"/>
    <property type="project" value="InterPro"/>
</dbReference>
<dbReference type="InterPro" id="IPR017896">
    <property type="entry name" value="4Fe4S_Fe-S-bd"/>
</dbReference>
<evidence type="ECO:0000256" key="2">
    <source>
        <dbReference type="ARBA" id="ARBA00023004"/>
    </source>
</evidence>
<keyword evidence="3" id="KW-0411">Iron-sulfur</keyword>
<dbReference type="AlphaFoldDB" id="A0A2L2XDD3"/>
<dbReference type="PRINTS" id="PR00069">
    <property type="entry name" value="ALDKETRDTASE"/>
</dbReference>
<dbReference type="SUPFAM" id="SSF54862">
    <property type="entry name" value="4Fe-4S ferredoxins"/>
    <property type="match status" value="1"/>
</dbReference>
<dbReference type="EMBL" id="BFAV01000130">
    <property type="protein sequence ID" value="GBF34248.1"/>
    <property type="molecule type" value="Genomic_DNA"/>
</dbReference>
<dbReference type="PANTHER" id="PTHR43312">
    <property type="entry name" value="D-THREO-ALDOSE 1-DEHYDROGENASE"/>
    <property type="match status" value="1"/>
</dbReference>
<keyword evidence="1" id="KW-0479">Metal-binding</keyword>